<dbReference type="OrthoDB" id="548949at2759"/>
<dbReference type="InterPro" id="IPR036322">
    <property type="entry name" value="WD40_repeat_dom_sf"/>
</dbReference>
<protein>
    <submittedName>
        <fullName evidence="2">WD40-repeat-containing domain protein</fullName>
    </submittedName>
</protein>
<dbReference type="Proteomes" id="UP000521943">
    <property type="component" value="Unassembled WGS sequence"/>
</dbReference>
<dbReference type="InterPro" id="IPR001680">
    <property type="entry name" value="WD40_rpt"/>
</dbReference>
<accession>A0A8H6M9J1</accession>
<evidence type="ECO:0000313" key="3">
    <source>
        <dbReference type="Proteomes" id="UP000521943"/>
    </source>
</evidence>
<dbReference type="EMBL" id="JACGCI010000023">
    <property type="protein sequence ID" value="KAF6757071.1"/>
    <property type="molecule type" value="Genomic_DNA"/>
</dbReference>
<dbReference type="AlphaFoldDB" id="A0A8H6M9J1"/>
<dbReference type="SMART" id="SM00320">
    <property type="entry name" value="WD40"/>
    <property type="match status" value="1"/>
</dbReference>
<organism evidence="2 3">
    <name type="scientific">Ephemerocybe angulata</name>
    <dbReference type="NCBI Taxonomy" id="980116"/>
    <lineage>
        <taxon>Eukaryota</taxon>
        <taxon>Fungi</taxon>
        <taxon>Dikarya</taxon>
        <taxon>Basidiomycota</taxon>
        <taxon>Agaricomycotina</taxon>
        <taxon>Agaricomycetes</taxon>
        <taxon>Agaricomycetidae</taxon>
        <taxon>Agaricales</taxon>
        <taxon>Agaricineae</taxon>
        <taxon>Psathyrellaceae</taxon>
        <taxon>Ephemerocybe</taxon>
    </lineage>
</organism>
<dbReference type="Gene3D" id="2.130.10.10">
    <property type="entry name" value="YVTN repeat-like/Quinoprotein amine dehydrogenase"/>
    <property type="match status" value="1"/>
</dbReference>
<evidence type="ECO:0000313" key="2">
    <source>
        <dbReference type="EMBL" id="KAF6757071.1"/>
    </source>
</evidence>
<proteinExistence type="predicted"/>
<feature type="compositionally biased region" description="Basic and acidic residues" evidence="1">
    <location>
        <begin position="554"/>
        <end position="572"/>
    </location>
</feature>
<keyword evidence="3" id="KW-1185">Reference proteome</keyword>
<evidence type="ECO:0000256" key="1">
    <source>
        <dbReference type="SAM" id="MobiDB-lite"/>
    </source>
</evidence>
<name>A0A8H6M9J1_9AGAR</name>
<gene>
    <name evidence="2" type="ORF">DFP72DRAFT_891698</name>
</gene>
<reference evidence="2 3" key="1">
    <citation type="submission" date="2020-07" db="EMBL/GenBank/DDBJ databases">
        <title>Comparative genomics of pyrophilous fungi reveals a link between fire events and developmental genes.</title>
        <authorList>
            <consortium name="DOE Joint Genome Institute"/>
            <person name="Steindorff A.S."/>
            <person name="Carver A."/>
            <person name="Calhoun S."/>
            <person name="Stillman K."/>
            <person name="Liu H."/>
            <person name="Lipzen A."/>
            <person name="Pangilinan J."/>
            <person name="Labutti K."/>
            <person name="Bruns T.D."/>
            <person name="Grigoriev I.V."/>
        </authorList>
    </citation>
    <scope>NUCLEOTIDE SEQUENCE [LARGE SCALE GENOMIC DNA]</scope>
    <source>
        <strain evidence="2 3">CBS 144469</strain>
    </source>
</reference>
<dbReference type="InterPro" id="IPR015943">
    <property type="entry name" value="WD40/YVTN_repeat-like_dom_sf"/>
</dbReference>
<dbReference type="SUPFAM" id="SSF50978">
    <property type="entry name" value="WD40 repeat-like"/>
    <property type="match status" value="1"/>
</dbReference>
<feature type="compositionally biased region" description="Acidic residues" evidence="1">
    <location>
        <begin position="573"/>
        <end position="598"/>
    </location>
</feature>
<feature type="region of interest" description="Disordered" evidence="1">
    <location>
        <begin position="554"/>
        <end position="601"/>
    </location>
</feature>
<comment type="caution">
    <text evidence="2">The sequence shown here is derived from an EMBL/GenBank/DDBJ whole genome shotgun (WGS) entry which is preliminary data.</text>
</comment>
<sequence length="652" mass="72249">MSFQDRITDFSSKLSNLSQEYLNSLDDDDFDEKLDGRKSRYIELMRGIVDVVDEAQKENTDDLQEVLKKAESALGKAVMLAYAGDGDSDMFQSLPSYAHSDERPSLKIKHEEGQFSQKTLKLGAMFMEMMKGMGLPGLDPNAFARLKPPAPWKDVVRPHPLSTRCARFMDEIPEATIPSPEKEPSALSIFQARAEVTYGDIQLPIGIHASASGRGIIVPGMGGWKQRSPFISVFCPNTEPSDSVDGKMELLGLAHIAYHGAIDDETGLFFVADEDRIKSYSWWDTTKDAPQKQLIPEHTMNSSGFHGPLALLSNRRLARVGRKGKIGIWNLDDLPTHSTAKKGIIGGSMCKRGEEISTSRDDPEDIEVSAGSKPTSTITVADPFAIDIWHAHPNTSGSMITATDGRSLQYHCRAFDIEQAQCTTRYLGHGGGINQISTSRGDSNVFCTAGTDGFARLYDVRVPLPTITVEAAACQTNCGAAVVCHPDGIPYMFVSDKEAECITLWDIRAKAPVYDLATGNNVVDGLVWNDERNELFAATTCNYVDRNGYHHGYEQARIPRQETEEDAAKDSEGNEDDWVDDDDDEDEEDDEDRWEDTDQCWPGNAYHSETYFGHTFDSGDHRIYRYAFKADPDPLIIPADGGATMDEEGSYW</sequence>